<evidence type="ECO:0000313" key="2">
    <source>
        <dbReference type="EMBL" id="ADN60712.1"/>
    </source>
</evidence>
<dbReference type="eggNOG" id="ENOG5033G62">
    <property type="taxonomic scope" value="Bacteria"/>
</dbReference>
<proteinExistence type="predicted"/>
<dbReference type="EMBL" id="CP002218">
    <property type="protein sequence ID" value="ADN60712.1"/>
    <property type="molecule type" value="Genomic_DNA"/>
</dbReference>
<dbReference type="KEGG" id="bgf:BC1003_4785"/>
<feature type="domain" description="DUF3658" evidence="1">
    <location>
        <begin position="13"/>
        <end position="82"/>
    </location>
</feature>
<organism evidence="2">
    <name type="scientific">Burkholderia sp. (strain CCGE1003)</name>
    <dbReference type="NCBI Taxonomy" id="640512"/>
    <lineage>
        <taxon>Bacteria</taxon>
        <taxon>Pseudomonadati</taxon>
        <taxon>Pseudomonadota</taxon>
        <taxon>Betaproteobacteria</taxon>
        <taxon>Burkholderiales</taxon>
        <taxon>Burkholderiaceae</taxon>
        <taxon>Burkholderia</taxon>
    </lineage>
</organism>
<name>E1THV3_BURSG</name>
<dbReference type="Pfam" id="PF12395">
    <property type="entry name" value="DUF3658"/>
    <property type="match status" value="1"/>
</dbReference>
<protein>
    <recommendedName>
        <fullName evidence="1">DUF3658 domain-containing protein</fullName>
    </recommendedName>
</protein>
<dbReference type="HOGENOM" id="CLU_177611_0_0_4"/>
<reference evidence="2" key="1">
    <citation type="submission" date="2010-09" db="EMBL/GenBank/DDBJ databases">
        <title>Complete sequence of chromosome2 of Burkholderia sp. CCGE1003.</title>
        <authorList>
            <consortium name="US DOE Joint Genome Institute"/>
            <person name="Lucas S."/>
            <person name="Copeland A."/>
            <person name="Lapidus A."/>
            <person name="Cheng J.-F."/>
            <person name="Bruce D."/>
            <person name="Goodwin L."/>
            <person name="Pitluck S."/>
            <person name="Daligault H."/>
            <person name="Davenport K."/>
            <person name="Detter J.C."/>
            <person name="Han C."/>
            <person name="Tapia R."/>
            <person name="Land M."/>
            <person name="Hauser L."/>
            <person name="Jeffries C."/>
            <person name="Kyrpides N."/>
            <person name="Ivanova N."/>
            <person name="Ovchinnikova G."/>
            <person name="Martinez-Romero E."/>
            <person name="Rogel M.A."/>
            <person name="Auchtung J."/>
            <person name="Tiedje J.M."/>
            <person name="Woyke T."/>
        </authorList>
    </citation>
    <scope>NUCLEOTIDE SEQUENCE</scope>
    <source>
        <strain evidence="2">CCGE1003</strain>
    </source>
</reference>
<sequence>MTSRQEQAVQSLNAAQLQQIDEAIMRNVISNWRKVSRVVGTALVENSEHIKDIPDLFYAQRIGMLAAAGKLEITGDALDIRHTEVRLPTKA</sequence>
<evidence type="ECO:0000259" key="1">
    <source>
        <dbReference type="Pfam" id="PF12395"/>
    </source>
</evidence>
<accession>E1THV3</accession>
<dbReference type="AlphaFoldDB" id="E1THV3"/>
<dbReference type="InterPro" id="IPR022123">
    <property type="entry name" value="DUF3658"/>
</dbReference>
<gene>
    <name evidence="2" type="ordered locus">BC1003_4785</name>
</gene>